<dbReference type="EMBL" id="JQ844189">
    <property type="protein sequence ID" value="AGS52349.1"/>
    <property type="molecule type" value="Genomic_DNA"/>
</dbReference>
<organism evidence="1">
    <name type="scientific">uncultured bacterium contig00063</name>
    <dbReference type="NCBI Taxonomy" id="1181546"/>
    <lineage>
        <taxon>Bacteria</taxon>
        <taxon>environmental samples</taxon>
    </lineage>
</organism>
<sequence length="174" mass="17706">MNAGTAGTVTFPVTTTNITNGNYPVSVANRPAGVSVQGQVAISGNAGTLTLAGDTSTVQGATGTLTLTIDGATSPAFTLTIAAAVPQTGTTTITYDWNDTINDDTIVSIADDILFTPTGGTFTRVLINGQIAAVNVDSYTFSKVGRGAGNYTITFVVKTGDNAYNKNITVTVAE</sequence>
<dbReference type="AlphaFoldDB" id="A0A806KNX9"/>
<name>A0A806KNX9_9BACT</name>
<evidence type="ECO:0000313" key="1">
    <source>
        <dbReference type="EMBL" id="AGS52349.1"/>
    </source>
</evidence>
<protein>
    <submittedName>
        <fullName evidence="1">Uncharacterized protein</fullName>
    </submittedName>
</protein>
<proteinExistence type="predicted"/>
<accession>A0A806KNX9</accession>
<reference evidence="1" key="1">
    <citation type="submission" date="2012-03" db="EMBL/GenBank/DDBJ databases">
        <title>Functional metagenomics reveals considerable lignocellulase gene clusters in the gut microbiome of a wood-feeding higher termite.</title>
        <authorList>
            <person name="Liu N."/>
        </authorList>
    </citation>
    <scope>NUCLEOTIDE SEQUENCE</scope>
</reference>